<comment type="caution">
    <text evidence="18">The sequence shown here is derived from an EMBL/GenBank/DDBJ whole genome shotgun (WGS) entry which is preliminary data.</text>
</comment>
<dbReference type="InterPro" id="IPR030400">
    <property type="entry name" value="Sedolisin_dom"/>
</dbReference>
<keyword evidence="14" id="KW-0325">Glycoprotein</keyword>
<dbReference type="EC" id="3.4.14.10" evidence="4"/>
<comment type="catalytic activity">
    <reaction evidence="1">
        <text>Release of an N-terminal tripeptide from a polypeptide.</text>
        <dbReference type="EC" id="3.4.14.10"/>
    </reaction>
</comment>
<dbReference type="InterPro" id="IPR050819">
    <property type="entry name" value="Tripeptidyl-peptidase_I"/>
</dbReference>
<dbReference type="Pfam" id="PF09286">
    <property type="entry name" value="Pro-kuma_activ"/>
    <property type="match status" value="1"/>
</dbReference>
<feature type="active site" description="Charge relay system" evidence="15">
    <location>
        <position position="508"/>
    </location>
</feature>
<keyword evidence="7 15" id="KW-0479">Metal-binding</keyword>
<evidence type="ECO:0000256" key="9">
    <source>
        <dbReference type="ARBA" id="ARBA00022801"/>
    </source>
</evidence>
<evidence type="ECO:0000256" key="6">
    <source>
        <dbReference type="ARBA" id="ARBA00022670"/>
    </source>
</evidence>
<keyword evidence="10 15" id="KW-0720">Serine protease</keyword>
<dbReference type="GO" id="GO:0006508">
    <property type="term" value="P:proteolysis"/>
    <property type="evidence" value="ECO:0007669"/>
    <property type="project" value="UniProtKB-KW"/>
</dbReference>
<evidence type="ECO:0000313" key="18">
    <source>
        <dbReference type="EMBL" id="KAK7696300.1"/>
    </source>
</evidence>
<dbReference type="CDD" id="cd11377">
    <property type="entry name" value="Pro-peptidase_S53"/>
    <property type="match status" value="1"/>
</dbReference>
<gene>
    <name evidence="18" type="ORF">QCA50_000954</name>
</gene>
<dbReference type="AlphaFoldDB" id="A0AAW0GSV0"/>
<dbReference type="PROSITE" id="PS51695">
    <property type="entry name" value="SEDOLISIN"/>
    <property type="match status" value="1"/>
</dbReference>
<evidence type="ECO:0000256" key="10">
    <source>
        <dbReference type="ARBA" id="ARBA00022825"/>
    </source>
</evidence>
<evidence type="ECO:0000256" key="12">
    <source>
        <dbReference type="ARBA" id="ARBA00023026"/>
    </source>
</evidence>
<feature type="binding site" evidence="15">
    <location>
        <position position="572"/>
    </location>
    <ligand>
        <name>Ca(2+)</name>
        <dbReference type="ChEBI" id="CHEBI:29108"/>
    </ligand>
</feature>
<feature type="chain" id="PRO_5043373449" description="tripeptidyl-peptidase II" evidence="16">
    <location>
        <begin position="19"/>
        <end position="595"/>
    </location>
</feature>
<dbReference type="SUPFAM" id="SSF54897">
    <property type="entry name" value="Protease propeptides/inhibitors"/>
    <property type="match status" value="1"/>
</dbReference>
<evidence type="ECO:0000256" key="1">
    <source>
        <dbReference type="ARBA" id="ARBA00001910"/>
    </source>
</evidence>
<dbReference type="GO" id="GO:0005576">
    <property type="term" value="C:extracellular region"/>
    <property type="evidence" value="ECO:0007669"/>
    <property type="project" value="UniProtKB-SubCell"/>
</dbReference>
<dbReference type="PANTHER" id="PTHR14218:SF15">
    <property type="entry name" value="TRIPEPTIDYL-PEPTIDASE 1"/>
    <property type="match status" value="1"/>
</dbReference>
<dbReference type="InterPro" id="IPR000209">
    <property type="entry name" value="Peptidase_S8/S53_dom"/>
</dbReference>
<name>A0AAW0GSV0_9APHY</name>
<dbReference type="PROSITE" id="PS00138">
    <property type="entry name" value="SUBTILASE_SER"/>
    <property type="match status" value="1"/>
</dbReference>
<dbReference type="SUPFAM" id="SSF52743">
    <property type="entry name" value="Subtilisin-like"/>
    <property type="match status" value="1"/>
</dbReference>
<organism evidence="18 19">
    <name type="scientific">Cerrena zonata</name>
    <dbReference type="NCBI Taxonomy" id="2478898"/>
    <lineage>
        <taxon>Eukaryota</taxon>
        <taxon>Fungi</taxon>
        <taxon>Dikarya</taxon>
        <taxon>Basidiomycota</taxon>
        <taxon>Agaricomycotina</taxon>
        <taxon>Agaricomycetes</taxon>
        <taxon>Polyporales</taxon>
        <taxon>Cerrenaceae</taxon>
        <taxon>Cerrena</taxon>
    </lineage>
</organism>
<feature type="binding site" evidence="15">
    <location>
        <position position="554"/>
    </location>
    <ligand>
        <name>Ca(2+)</name>
        <dbReference type="ChEBI" id="CHEBI:29108"/>
    </ligand>
</feature>
<keyword evidence="5" id="KW-0964">Secreted</keyword>
<evidence type="ECO:0000256" key="13">
    <source>
        <dbReference type="ARBA" id="ARBA00023145"/>
    </source>
</evidence>
<evidence type="ECO:0000256" key="8">
    <source>
        <dbReference type="ARBA" id="ARBA00022729"/>
    </source>
</evidence>
<reference evidence="18 19" key="1">
    <citation type="submission" date="2022-09" db="EMBL/GenBank/DDBJ databases">
        <authorList>
            <person name="Palmer J.M."/>
        </authorList>
    </citation>
    <scope>NUCLEOTIDE SEQUENCE [LARGE SCALE GENOMIC DNA]</scope>
    <source>
        <strain evidence="18 19">DSM 7382</strain>
    </source>
</reference>
<evidence type="ECO:0000256" key="16">
    <source>
        <dbReference type="SAM" id="SignalP"/>
    </source>
</evidence>
<proteinExistence type="predicted"/>
<keyword evidence="12" id="KW-0843">Virulence</keyword>
<keyword evidence="6 15" id="KW-0645">Protease</keyword>
<evidence type="ECO:0000259" key="17">
    <source>
        <dbReference type="PROSITE" id="PS51695"/>
    </source>
</evidence>
<dbReference type="Proteomes" id="UP001385951">
    <property type="component" value="Unassembled WGS sequence"/>
</dbReference>
<dbReference type="EMBL" id="JASBNA010000001">
    <property type="protein sequence ID" value="KAK7696300.1"/>
    <property type="molecule type" value="Genomic_DNA"/>
</dbReference>
<keyword evidence="11 15" id="KW-0106">Calcium</keyword>
<keyword evidence="9 15" id="KW-0378">Hydrolase</keyword>
<evidence type="ECO:0000256" key="14">
    <source>
        <dbReference type="ARBA" id="ARBA00023180"/>
    </source>
</evidence>
<dbReference type="GO" id="GO:0046872">
    <property type="term" value="F:metal ion binding"/>
    <property type="evidence" value="ECO:0007669"/>
    <property type="project" value="UniProtKB-UniRule"/>
</dbReference>
<dbReference type="GO" id="GO:0004252">
    <property type="term" value="F:serine-type endopeptidase activity"/>
    <property type="evidence" value="ECO:0007669"/>
    <property type="project" value="UniProtKB-UniRule"/>
</dbReference>
<keyword evidence="13" id="KW-0865">Zymogen</keyword>
<keyword evidence="19" id="KW-1185">Reference proteome</keyword>
<feature type="active site" description="Charge relay system" evidence="15">
    <location>
        <position position="290"/>
    </location>
</feature>
<comment type="cofactor">
    <cofactor evidence="15">
        <name>Ca(2+)</name>
        <dbReference type="ChEBI" id="CHEBI:29108"/>
    </cofactor>
    <text evidence="15">Binds 1 Ca(2+) ion per subunit.</text>
</comment>
<dbReference type="InterPro" id="IPR023828">
    <property type="entry name" value="Peptidase_S8_Ser-AS"/>
</dbReference>
<evidence type="ECO:0000256" key="2">
    <source>
        <dbReference type="ARBA" id="ARBA00002451"/>
    </source>
</evidence>
<evidence type="ECO:0000256" key="5">
    <source>
        <dbReference type="ARBA" id="ARBA00022525"/>
    </source>
</evidence>
<evidence type="ECO:0000256" key="4">
    <source>
        <dbReference type="ARBA" id="ARBA00012462"/>
    </source>
</evidence>
<feature type="signal peptide" evidence="16">
    <location>
        <begin position="1"/>
        <end position="18"/>
    </location>
</feature>
<dbReference type="InterPro" id="IPR015366">
    <property type="entry name" value="S53_propep"/>
</dbReference>
<dbReference type="SMART" id="SM00944">
    <property type="entry name" value="Pro-kuma_activ"/>
    <property type="match status" value="1"/>
</dbReference>
<keyword evidence="8 16" id="KW-0732">Signal</keyword>
<evidence type="ECO:0000256" key="11">
    <source>
        <dbReference type="ARBA" id="ARBA00022837"/>
    </source>
</evidence>
<dbReference type="Pfam" id="PF00082">
    <property type="entry name" value="Peptidase_S8"/>
    <property type="match status" value="1"/>
</dbReference>
<evidence type="ECO:0000313" key="19">
    <source>
        <dbReference type="Proteomes" id="UP001385951"/>
    </source>
</evidence>
<evidence type="ECO:0000256" key="7">
    <source>
        <dbReference type="ARBA" id="ARBA00022723"/>
    </source>
</evidence>
<accession>A0AAW0GSV0</accession>
<dbReference type="PANTHER" id="PTHR14218">
    <property type="entry name" value="PROTEASE S8 TRIPEPTIDYL PEPTIDASE I CLN2"/>
    <property type="match status" value="1"/>
</dbReference>
<feature type="binding site" evidence="15">
    <location>
        <position position="574"/>
    </location>
    <ligand>
        <name>Ca(2+)</name>
        <dbReference type="ChEBI" id="CHEBI:29108"/>
    </ligand>
</feature>
<comment type="subcellular location">
    <subcellularLocation>
        <location evidence="3">Secreted</location>
        <location evidence="3">Extracellular space</location>
    </subcellularLocation>
</comment>
<feature type="domain" description="Peptidase S53" evidence="17">
    <location>
        <begin position="214"/>
        <end position="594"/>
    </location>
</feature>
<feature type="binding site" evidence="15">
    <location>
        <position position="553"/>
    </location>
    <ligand>
        <name>Ca(2+)</name>
        <dbReference type="ChEBI" id="CHEBI:29108"/>
    </ligand>
</feature>
<dbReference type="FunFam" id="3.40.50.200:FF:000015">
    <property type="entry name" value="Tripeptidyl peptidase A"/>
    <property type="match status" value="1"/>
</dbReference>
<feature type="active site" description="Charge relay system" evidence="15">
    <location>
        <position position="294"/>
    </location>
</feature>
<dbReference type="GO" id="GO:0008240">
    <property type="term" value="F:tripeptidyl-peptidase activity"/>
    <property type="evidence" value="ECO:0007669"/>
    <property type="project" value="UniProtKB-EC"/>
</dbReference>
<evidence type="ECO:0000256" key="3">
    <source>
        <dbReference type="ARBA" id="ARBA00004239"/>
    </source>
</evidence>
<protein>
    <recommendedName>
        <fullName evidence="4">tripeptidyl-peptidase II</fullName>
        <ecNumber evidence="4">3.4.14.10</ecNumber>
    </recommendedName>
</protein>
<dbReference type="Gene3D" id="3.40.50.200">
    <property type="entry name" value="Peptidase S8/S53 domain"/>
    <property type="match status" value="1"/>
</dbReference>
<dbReference type="InterPro" id="IPR036852">
    <property type="entry name" value="Peptidase_S8/S53_dom_sf"/>
</dbReference>
<sequence length="595" mass="65091">MKLLSLYLTLLLGSLVHAAPSESTSNIKESIIAPRGWVKRAPAPSDYAIELRIALPQPDFDELERHLYEISDPDHHRYGKYLTKEKIEEISSPSLASINAVRNWLVSHGYDEEYLSASSTKDGFRIRVPVSQAEEMLNTKYHIWEHTATGKTAVRTTAYSLPEELHVHVELVHPTIVFPGIRSMASSARLIPDIEVSTTNSSSSGGVDPVCNNEITIKCLQQIYKFVDYRPSADSGSRIGLTGYLEMFANEQDLQSFYADQRHDALNSSFALVSVNGGLNSQNLSEAGLEANLDVQFGLGLTFPLPGTFYSTAGRPPFKPDLLLPENTNEPYLDWLDFVLSHPNPPQVISTSYGEDEQTIPESYGRAVCKRFAQLGARGVSLFFSSGDSGVGDANPDPTTQMCKTNDGHNTTRFLPAFPASCPYVTTIGGTHHFPEVATSFSGGGFSDLFPRPSYQDDAVTEYLEKLPNGTYIGLFNKTGRAYPDLSAQSNNFAVFLGGVKRHVQGTSASAPTAAAIFALLNDARLRQGLPVLGFLNPLLYKIRNEHPDAFNDVTHGNNPGCGTQGFNATQGWDPVTGLGTPNFEKLKDIVLSMK</sequence>
<dbReference type="CDD" id="cd04056">
    <property type="entry name" value="Peptidases_S53"/>
    <property type="match status" value="1"/>
</dbReference>
<evidence type="ECO:0000256" key="15">
    <source>
        <dbReference type="PROSITE-ProRule" id="PRU01032"/>
    </source>
</evidence>
<comment type="function">
    <text evidence="2">Secreted tripeptidyl-peptidase which degrades proteins at acidic pHs and is involved in virulence.</text>
</comment>